<protein>
    <recommendedName>
        <fullName evidence="1">Phosphate regulon transcriptional regulatory protein PhoB</fullName>
    </recommendedName>
</protein>
<dbReference type="InterPro" id="IPR011006">
    <property type="entry name" value="CheY-like_superfamily"/>
</dbReference>
<dbReference type="PROSITE" id="PS50110">
    <property type="entry name" value="RESPONSE_REGULATORY"/>
    <property type="match status" value="1"/>
</dbReference>
<evidence type="ECO:0000259" key="10">
    <source>
        <dbReference type="PROSITE" id="PS50110"/>
    </source>
</evidence>
<evidence type="ECO:0000256" key="7">
    <source>
        <dbReference type="ARBA" id="ARBA00024735"/>
    </source>
</evidence>
<dbReference type="InterPro" id="IPR039420">
    <property type="entry name" value="WalR-like"/>
</dbReference>
<evidence type="ECO:0000259" key="11">
    <source>
        <dbReference type="PROSITE" id="PS51755"/>
    </source>
</evidence>
<feature type="DNA-binding region" description="OmpR/PhoB-type" evidence="9">
    <location>
        <begin position="200"/>
        <end position="299"/>
    </location>
</feature>
<keyword evidence="6" id="KW-0804">Transcription</keyword>
<reference evidence="13" key="1">
    <citation type="submission" date="2016-02" db="EMBL/GenBank/DDBJ databases">
        <authorList>
            <person name="Rodrigo-Torres Lidia"/>
            <person name="Arahal R.David."/>
        </authorList>
    </citation>
    <scope>NUCLEOTIDE SEQUENCE [LARGE SCALE GENOMIC DNA]</scope>
    <source>
        <strain evidence="13">CECT 9029</strain>
    </source>
</reference>
<evidence type="ECO:0000256" key="6">
    <source>
        <dbReference type="ARBA" id="ARBA00023163"/>
    </source>
</evidence>
<accession>A0A128F7F8</accession>
<dbReference type="CDD" id="cd00383">
    <property type="entry name" value="trans_reg_C"/>
    <property type="match status" value="1"/>
</dbReference>
<dbReference type="EMBL" id="FIZX01000002">
    <property type="protein sequence ID" value="CZF82733.1"/>
    <property type="molecule type" value="Genomic_DNA"/>
</dbReference>
<dbReference type="GO" id="GO:0006355">
    <property type="term" value="P:regulation of DNA-templated transcription"/>
    <property type="evidence" value="ECO:0007669"/>
    <property type="project" value="InterPro"/>
</dbReference>
<keyword evidence="4" id="KW-0805">Transcription regulation</keyword>
<evidence type="ECO:0000256" key="4">
    <source>
        <dbReference type="ARBA" id="ARBA00023015"/>
    </source>
</evidence>
<evidence type="ECO:0000313" key="13">
    <source>
        <dbReference type="Proteomes" id="UP000071641"/>
    </source>
</evidence>
<dbReference type="GO" id="GO:0000156">
    <property type="term" value="F:phosphorelay response regulator activity"/>
    <property type="evidence" value="ECO:0007669"/>
    <property type="project" value="TreeGrafter"/>
</dbReference>
<evidence type="ECO:0000256" key="5">
    <source>
        <dbReference type="ARBA" id="ARBA00023125"/>
    </source>
</evidence>
<dbReference type="STRING" id="1796497.GCE9029_03403"/>
<feature type="domain" description="OmpR/PhoB-type" evidence="11">
    <location>
        <begin position="200"/>
        <end position="299"/>
    </location>
</feature>
<evidence type="ECO:0000256" key="9">
    <source>
        <dbReference type="PROSITE-ProRule" id="PRU01091"/>
    </source>
</evidence>
<dbReference type="SMART" id="SM00862">
    <property type="entry name" value="Trans_reg_C"/>
    <property type="match status" value="1"/>
</dbReference>
<dbReference type="GO" id="GO:0032993">
    <property type="term" value="C:protein-DNA complex"/>
    <property type="evidence" value="ECO:0007669"/>
    <property type="project" value="TreeGrafter"/>
</dbReference>
<evidence type="ECO:0000256" key="2">
    <source>
        <dbReference type="ARBA" id="ARBA00022553"/>
    </source>
</evidence>
<dbReference type="InterPro" id="IPR036388">
    <property type="entry name" value="WH-like_DNA-bd_sf"/>
</dbReference>
<dbReference type="SUPFAM" id="SSF46894">
    <property type="entry name" value="C-terminal effector domain of the bipartite response regulators"/>
    <property type="match status" value="1"/>
</dbReference>
<dbReference type="InterPro" id="IPR001867">
    <property type="entry name" value="OmpR/PhoB-type_DNA-bd"/>
</dbReference>
<keyword evidence="3" id="KW-0902">Two-component regulatory system</keyword>
<organism evidence="12 13">
    <name type="scientific">Grimontia celer</name>
    <dbReference type="NCBI Taxonomy" id="1796497"/>
    <lineage>
        <taxon>Bacteria</taxon>
        <taxon>Pseudomonadati</taxon>
        <taxon>Pseudomonadota</taxon>
        <taxon>Gammaproteobacteria</taxon>
        <taxon>Vibrionales</taxon>
        <taxon>Vibrionaceae</taxon>
        <taxon>Grimontia</taxon>
    </lineage>
</organism>
<evidence type="ECO:0000256" key="1">
    <source>
        <dbReference type="ARBA" id="ARBA00013332"/>
    </source>
</evidence>
<dbReference type="Proteomes" id="UP000071641">
    <property type="component" value="Unassembled WGS sequence"/>
</dbReference>
<keyword evidence="13" id="KW-1185">Reference proteome</keyword>
<proteinExistence type="predicted"/>
<dbReference type="Gene3D" id="3.40.50.2300">
    <property type="match status" value="1"/>
</dbReference>
<gene>
    <name evidence="12" type="primary">phoP_2</name>
    <name evidence="12" type="ORF">GCE9029_03403</name>
</gene>
<dbReference type="PANTHER" id="PTHR48111:SF1">
    <property type="entry name" value="TWO-COMPONENT RESPONSE REGULATOR ORR33"/>
    <property type="match status" value="1"/>
</dbReference>
<evidence type="ECO:0000313" key="12">
    <source>
        <dbReference type="EMBL" id="CZF82733.1"/>
    </source>
</evidence>
<keyword evidence="2 8" id="KW-0597">Phosphoprotein</keyword>
<name>A0A128F7F8_9GAMM</name>
<keyword evidence="5 9" id="KW-0238">DNA-binding</keyword>
<dbReference type="AlphaFoldDB" id="A0A128F7F8"/>
<dbReference type="FunFam" id="1.10.10.10:FF:000018">
    <property type="entry name" value="DNA-binding response regulator ResD"/>
    <property type="match status" value="1"/>
</dbReference>
<sequence length="311" mass="35125">MSVPKEPDVRNVRMSVQIEEMCECYRIFNEYREIYLPILGSLGVMIAKEWEFPMQQSVLVLEDDADIAGLIALHLKVMGFDVVKGTSLEDGYRALANENIAAVVLDRGLDDGDGKTFCEFLRQQENGIPVLMLTALDSESDMVEGFEAGADDYLAKPFSVIEFQARVRALMRRVSVHSQWQAGAVKELKSDSCEMSSEHSTALLFQHLEICPETHSVKLEGREIDLTPTEFSLLCCLAKRPDRVFSKDELLSRVWNTDYDGYRHTVCCAINRLRSKLESNPAAPKYIHTVWGVGYKFREASDPAMLQRASL</sequence>
<dbReference type="SUPFAM" id="SSF52172">
    <property type="entry name" value="CheY-like"/>
    <property type="match status" value="1"/>
</dbReference>
<feature type="modified residue" description="4-aspartylphosphate" evidence="8">
    <location>
        <position position="106"/>
    </location>
</feature>
<dbReference type="PROSITE" id="PS51755">
    <property type="entry name" value="OMPR_PHOB"/>
    <property type="match status" value="1"/>
</dbReference>
<dbReference type="Gene3D" id="6.10.250.690">
    <property type="match status" value="1"/>
</dbReference>
<dbReference type="Pfam" id="PF00486">
    <property type="entry name" value="Trans_reg_C"/>
    <property type="match status" value="1"/>
</dbReference>
<feature type="domain" description="Response regulatory" evidence="10">
    <location>
        <begin position="57"/>
        <end position="171"/>
    </location>
</feature>
<dbReference type="Pfam" id="PF00072">
    <property type="entry name" value="Response_reg"/>
    <property type="match status" value="1"/>
</dbReference>
<dbReference type="InterPro" id="IPR001789">
    <property type="entry name" value="Sig_transdc_resp-reg_receiver"/>
</dbReference>
<comment type="function">
    <text evidence="7">This protein is a positive regulator for the phosphate regulon. Transcription of this operon is positively regulated by PhoB and PhoR when phosphate is limited.</text>
</comment>
<dbReference type="PANTHER" id="PTHR48111">
    <property type="entry name" value="REGULATOR OF RPOS"/>
    <property type="match status" value="1"/>
</dbReference>
<evidence type="ECO:0000256" key="8">
    <source>
        <dbReference type="PROSITE-ProRule" id="PRU00169"/>
    </source>
</evidence>
<dbReference type="SMART" id="SM00448">
    <property type="entry name" value="REC"/>
    <property type="match status" value="1"/>
</dbReference>
<evidence type="ECO:0000256" key="3">
    <source>
        <dbReference type="ARBA" id="ARBA00023012"/>
    </source>
</evidence>
<dbReference type="Gene3D" id="1.10.10.10">
    <property type="entry name" value="Winged helix-like DNA-binding domain superfamily/Winged helix DNA-binding domain"/>
    <property type="match status" value="1"/>
</dbReference>
<dbReference type="GO" id="GO:0000976">
    <property type="term" value="F:transcription cis-regulatory region binding"/>
    <property type="evidence" value="ECO:0007669"/>
    <property type="project" value="TreeGrafter"/>
</dbReference>
<dbReference type="InterPro" id="IPR016032">
    <property type="entry name" value="Sig_transdc_resp-reg_C-effctor"/>
</dbReference>
<dbReference type="GO" id="GO:0005829">
    <property type="term" value="C:cytosol"/>
    <property type="evidence" value="ECO:0007669"/>
    <property type="project" value="TreeGrafter"/>
</dbReference>